<dbReference type="PANTHER" id="PTHR30055">
    <property type="entry name" value="HTH-TYPE TRANSCRIPTIONAL REGULATOR RUTR"/>
    <property type="match status" value="1"/>
</dbReference>
<evidence type="ECO:0000256" key="5">
    <source>
        <dbReference type="PROSITE-ProRule" id="PRU00335"/>
    </source>
</evidence>
<dbReference type="Proteomes" id="UP000190460">
    <property type="component" value="Unassembled WGS sequence"/>
</dbReference>
<reference evidence="7 8" key="1">
    <citation type="submission" date="2017-02" db="EMBL/GenBank/DDBJ databases">
        <authorList>
            <person name="Peterson S.W."/>
        </authorList>
    </citation>
    <scope>NUCLEOTIDE SEQUENCE [LARGE SCALE GENOMIC DNA]</scope>
    <source>
        <strain evidence="7 8">ATCC 49788</strain>
    </source>
</reference>
<dbReference type="OrthoDB" id="7618612at2"/>
<dbReference type="PROSITE" id="PS01081">
    <property type="entry name" value="HTH_TETR_1"/>
    <property type="match status" value="1"/>
</dbReference>
<evidence type="ECO:0000313" key="7">
    <source>
        <dbReference type="EMBL" id="SKA73866.1"/>
    </source>
</evidence>
<feature type="DNA-binding region" description="H-T-H motif" evidence="5">
    <location>
        <begin position="41"/>
        <end position="60"/>
    </location>
</feature>
<keyword evidence="3 5" id="KW-0238">DNA-binding</keyword>
<evidence type="ECO:0000256" key="3">
    <source>
        <dbReference type="ARBA" id="ARBA00023125"/>
    </source>
</evidence>
<organism evidence="7 8">
    <name type="scientific">Thiothrix eikelboomii</name>
    <dbReference type="NCBI Taxonomy" id="92487"/>
    <lineage>
        <taxon>Bacteria</taxon>
        <taxon>Pseudomonadati</taxon>
        <taxon>Pseudomonadota</taxon>
        <taxon>Gammaproteobacteria</taxon>
        <taxon>Thiotrichales</taxon>
        <taxon>Thiotrichaceae</taxon>
        <taxon>Thiothrix</taxon>
    </lineage>
</organism>
<keyword evidence="8" id="KW-1185">Reference proteome</keyword>
<evidence type="ECO:0000313" key="8">
    <source>
        <dbReference type="Proteomes" id="UP000190460"/>
    </source>
</evidence>
<protein>
    <submittedName>
        <fullName evidence="7">Transcriptional regulator, TetR family</fullName>
    </submittedName>
</protein>
<evidence type="ECO:0000256" key="2">
    <source>
        <dbReference type="ARBA" id="ARBA00023015"/>
    </source>
</evidence>
<dbReference type="GO" id="GO:0003700">
    <property type="term" value="F:DNA-binding transcription factor activity"/>
    <property type="evidence" value="ECO:0007669"/>
    <property type="project" value="TreeGrafter"/>
</dbReference>
<dbReference type="EMBL" id="FUYB01000004">
    <property type="protein sequence ID" value="SKA73866.1"/>
    <property type="molecule type" value="Genomic_DNA"/>
</dbReference>
<dbReference type="SUPFAM" id="SSF48498">
    <property type="entry name" value="Tetracyclin repressor-like, C-terminal domain"/>
    <property type="match status" value="1"/>
</dbReference>
<sequence length="204" mass="23285">MSDHKISERFTFGELTEESTPLRIMHSTLEEISTNGLSGLTTKGISQRANLSTGIIHHYFDTKDNLVYAAYVYLVRDLHQSSLAIFRAESDPKKRLQAMIRMNFSSVHISPEARDVWPQFWAQAAHEARAARLLRVYYRRFQSNLAHDFRALLGDRAKAQAAANLLLASIHGVWFIHRFSDSPKHLEESIALVEQNLELLLKPA</sequence>
<dbReference type="NCBIfam" id="NF001978">
    <property type="entry name" value="PRK00767.1"/>
    <property type="match status" value="1"/>
</dbReference>
<accession>A0A1T4W9B4</accession>
<dbReference type="GO" id="GO:0000976">
    <property type="term" value="F:transcription cis-regulatory region binding"/>
    <property type="evidence" value="ECO:0007669"/>
    <property type="project" value="TreeGrafter"/>
</dbReference>
<dbReference type="STRING" id="92487.SAMN02745130_01296"/>
<dbReference type="InterPro" id="IPR050109">
    <property type="entry name" value="HTH-type_TetR-like_transc_reg"/>
</dbReference>
<dbReference type="SUPFAM" id="SSF46689">
    <property type="entry name" value="Homeodomain-like"/>
    <property type="match status" value="1"/>
</dbReference>
<dbReference type="InterPro" id="IPR039538">
    <property type="entry name" value="BetI_C"/>
</dbReference>
<keyword evidence="4" id="KW-0804">Transcription</keyword>
<proteinExistence type="predicted"/>
<dbReference type="RefSeq" id="WP_159448592.1">
    <property type="nucleotide sequence ID" value="NZ_FUYB01000004.1"/>
</dbReference>
<dbReference type="Pfam" id="PF00440">
    <property type="entry name" value="TetR_N"/>
    <property type="match status" value="1"/>
</dbReference>
<dbReference type="AlphaFoldDB" id="A0A1T4W9B4"/>
<keyword evidence="1" id="KW-0678">Repressor</keyword>
<keyword evidence="2" id="KW-0805">Transcription regulation</keyword>
<gene>
    <name evidence="7" type="ORF">SAMN02745130_01296</name>
</gene>
<dbReference type="PANTHER" id="PTHR30055:SF234">
    <property type="entry name" value="HTH-TYPE TRANSCRIPTIONAL REGULATOR BETI"/>
    <property type="match status" value="1"/>
</dbReference>
<evidence type="ECO:0000256" key="1">
    <source>
        <dbReference type="ARBA" id="ARBA00022491"/>
    </source>
</evidence>
<evidence type="ECO:0000259" key="6">
    <source>
        <dbReference type="PROSITE" id="PS50977"/>
    </source>
</evidence>
<dbReference type="Pfam" id="PF13977">
    <property type="entry name" value="TetR_C_6"/>
    <property type="match status" value="1"/>
</dbReference>
<dbReference type="InterPro" id="IPR009057">
    <property type="entry name" value="Homeodomain-like_sf"/>
</dbReference>
<name>A0A1T4W9B4_9GAMM</name>
<feature type="domain" description="HTH tetR-type" evidence="6">
    <location>
        <begin position="18"/>
        <end position="78"/>
    </location>
</feature>
<dbReference type="InterPro" id="IPR023772">
    <property type="entry name" value="DNA-bd_HTH_TetR-type_CS"/>
</dbReference>
<dbReference type="Gene3D" id="1.10.357.10">
    <property type="entry name" value="Tetracycline Repressor, domain 2"/>
    <property type="match status" value="1"/>
</dbReference>
<evidence type="ECO:0000256" key="4">
    <source>
        <dbReference type="ARBA" id="ARBA00023163"/>
    </source>
</evidence>
<dbReference type="InterPro" id="IPR036271">
    <property type="entry name" value="Tet_transcr_reg_TetR-rel_C_sf"/>
</dbReference>
<dbReference type="PROSITE" id="PS50977">
    <property type="entry name" value="HTH_TETR_2"/>
    <property type="match status" value="1"/>
</dbReference>
<dbReference type="InterPro" id="IPR001647">
    <property type="entry name" value="HTH_TetR"/>
</dbReference>